<dbReference type="GO" id="GO:0004519">
    <property type="term" value="F:endonuclease activity"/>
    <property type="evidence" value="ECO:0007669"/>
    <property type="project" value="UniProtKB-KW"/>
</dbReference>
<gene>
    <name evidence="11" type="ORF">VP01_2216g1</name>
</gene>
<keyword evidence="3" id="KW-0479">Metal-binding</keyword>
<sequence>GLFSVDNPDGVGKARIEVVANISQEKETLMELHEKLANFECKSCVLLKITKQPFKERLETVSKPFERLHLDLFGPINPESSLKNQFILTVVDNYSGYLAGFPITQKDETTDVLINLIKTEHSRQEAHPKTSIGTLSPRTQWWAEQANRTILESMRATFNSSGIQKQFWHEVLKSCCLGLKIKSHGKDVPTLLGIAPRHQEPSNHRCVFKTRKGSFLPCQRSYPGRTNNSEKEFEKRFSNSSCHSPNTILGMKFEQEEGKIKLSLPNHIQHGSAIGLLNHITQLTCPDISYVVSSLARFSVKPGMTHWHKVKKVWQYLQGTKDIKLNLQIKNPNQLLQIFTEVHNLFFNQSGTESLVESYHEGVWLKVLLAEMWNIQMMAVDHLIDNPELLERLMMTEEQFEEKYVNEHLIDNKGLDDKVKQFGSNPKTQHIDLKKKGLRQEVKHQNLRITLIGNKEMVAKALTKAASKPAILNLFQHIDPNFFAS</sequence>
<feature type="non-terminal residue" evidence="11">
    <location>
        <position position="1"/>
    </location>
</feature>
<evidence type="ECO:0000256" key="4">
    <source>
        <dbReference type="ARBA" id="ARBA00022759"/>
    </source>
</evidence>
<dbReference type="InterPro" id="IPR012337">
    <property type="entry name" value="RNaseH-like_sf"/>
</dbReference>
<keyword evidence="9" id="KW-0239">DNA-directed DNA polymerase</keyword>
<dbReference type="InterPro" id="IPR039537">
    <property type="entry name" value="Retrotran_Ty1/copia-like"/>
</dbReference>
<dbReference type="SUPFAM" id="SSF53098">
    <property type="entry name" value="Ribonuclease H-like"/>
    <property type="match status" value="1"/>
</dbReference>
<evidence type="ECO:0000256" key="5">
    <source>
        <dbReference type="ARBA" id="ARBA00022801"/>
    </source>
</evidence>
<dbReference type="GO" id="GO:0015074">
    <property type="term" value="P:DNA integration"/>
    <property type="evidence" value="ECO:0007669"/>
    <property type="project" value="UniProtKB-KW"/>
</dbReference>
<evidence type="ECO:0000256" key="10">
    <source>
        <dbReference type="ARBA" id="ARBA00023172"/>
    </source>
</evidence>
<keyword evidence="9" id="KW-0808">Transferase</keyword>
<organism evidence="11 12">
    <name type="scientific">Puccinia sorghi</name>
    <dbReference type="NCBI Taxonomy" id="27349"/>
    <lineage>
        <taxon>Eukaryota</taxon>
        <taxon>Fungi</taxon>
        <taxon>Dikarya</taxon>
        <taxon>Basidiomycota</taxon>
        <taxon>Pucciniomycotina</taxon>
        <taxon>Pucciniomycetes</taxon>
        <taxon>Pucciniales</taxon>
        <taxon>Pucciniaceae</taxon>
        <taxon>Puccinia</taxon>
    </lineage>
</organism>
<keyword evidence="2" id="KW-0540">Nuclease</keyword>
<evidence type="ECO:0000256" key="2">
    <source>
        <dbReference type="ARBA" id="ARBA00022722"/>
    </source>
</evidence>
<keyword evidence="4" id="KW-0255">Endonuclease</keyword>
<dbReference type="GO" id="GO:0006310">
    <property type="term" value="P:DNA recombination"/>
    <property type="evidence" value="ECO:0007669"/>
    <property type="project" value="UniProtKB-KW"/>
</dbReference>
<dbReference type="GO" id="GO:0003964">
    <property type="term" value="F:RNA-directed DNA polymerase activity"/>
    <property type="evidence" value="ECO:0007669"/>
    <property type="project" value="UniProtKB-KW"/>
</dbReference>
<keyword evidence="8" id="KW-0695">RNA-directed DNA polymerase</keyword>
<dbReference type="VEuPathDB" id="FungiDB:VP01_2216g1"/>
<dbReference type="PANTHER" id="PTHR42648">
    <property type="entry name" value="TRANSPOSASE, PUTATIVE-RELATED"/>
    <property type="match status" value="1"/>
</dbReference>
<dbReference type="GO" id="GO:0003676">
    <property type="term" value="F:nucleic acid binding"/>
    <property type="evidence" value="ECO:0007669"/>
    <property type="project" value="InterPro"/>
</dbReference>
<reference evidence="11 12" key="1">
    <citation type="submission" date="2015-08" db="EMBL/GenBank/DDBJ databases">
        <title>Next Generation Sequencing and Analysis of the Genome of Puccinia sorghi L Schw, the Causal Agent of Maize Common Rust.</title>
        <authorList>
            <person name="Rochi L."/>
            <person name="Burguener G."/>
            <person name="Darino M."/>
            <person name="Turjanski A."/>
            <person name="Kreff E."/>
            <person name="Dieguez M.J."/>
            <person name="Sacco F."/>
        </authorList>
    </citation>
    <scope>NUCLEOTIDE SEQUENCE [LARGE SCALE GENOMIC DNA]</scope>
    <source>
        <strain evidence="11 12">RO10H11247</strain>
    </source>
</reference>
<dbReference type="GO" id="GO:0003887">
    <property type="term" value="F:DNA-directed DNA polymerase activity"/>
    <property type="evidence" value="ECO:0007669"/>
    <property type="project" value="UniProtKB-KW"/>
</dbReference>
<keyword evidence="5" id="KW-0378">Hydrolase</keyword>
<keyword evidence="6" id="KW-0460">Magnesium</keyword>
<keyword evidence="10" id="KW-0233">DNA recombination</keyword>
<evidence type="ECO:0000256" key="1">
    <source>
        <dbReference type="ARBA" id="ARBA00022695"/>
    </source>
</evidence>
<evidence type="ECO:0000256" key="6">
    <source>
        <dbReference type="ARBA" id="ARBA00022842"/>
    </source>
</evidence>
<dbReference type="GO" id="GO:0046872">
    <property type="term" value="F:metal ion binding"/>
    <property type="evidence" value="ECO:0007669"/>
    <property type="project" value="UniProtKB-KW"/>
</dbReference>
<dbReference type="Gene3D" id="3.30.420.10">
    <property type="entry name" value="Ribonuclease H-like superfamily/Ribonuclease H"/>
    <property type="match status" value="1"/>
</dbReference>
<dbReference type="InterPro" id="IPR036397">
    <property type="entry name" value="RNaseH_sf"/>
</dbReference>
<proteinExistence type="predicted"/>
<dbReference type="GO" id="GO:0016787">
    <property type="term" value="F:hydrolase activity"/>
    <property type="evidence" value="ECO:0007669"/>
    <property type="project" value="UniProtKB-KW"/>
</dbReference>
<evidence type="ECO:0008006" key="13">
    <source>
        <dbReference type="Google" id="ProtNLM"/>
    </source>
</evidence>
<evidence type="ECO:0000256" key="9">
    <source>
        <dbReference type="ARBA" id="ARBA00022932"/>
    </source>
</evidence>
<comment type="caution">
    <text evidence="11">The sequence shown here is derived from an EMBL/GenBank/DDBJ whole genome shotgun (WGS) entry which is preliminary data.</text>
</comment>
<evidence type="ECO:0000256" key="8">
    <source>
        <dbReference type="ARBA" id="ARBA00022918"/>
    </source>
</evidence>
<evidence type="ECO:0000313" key="12">
    <source>
        <dbReference type="Proteomes" id="UP000037035"/>
    </source>
</evidence>
<evidence type="ECO:0000256" key="3">
    <source>
        <dbReference type="ARBA" id="ARBA00022723"/>
    </source>
</evidence>
<dbReference type="Proteomes" id="UP000037035">
    <property type="component" value="Unassembled WGS sequence"/>
</dbReference>
<accession>A0A0L6V8V3</accession>
<protein>
    <recommendedName>
        <fullName evidence="13">Integrase catalytic domain-containing protein</fullName>
    </recommendedName>
</protein>
<dbReference type="PANTHER" id="PTHR42648:SF11">
    <property type="entry name" value="TRANSPOSON TY4-P GAG-POL POLYPROTEIN"/>
    <property type="match status" value="1"/>
</dbReference>
<dbReference type="EMBL" id="LAVV01007077">
    <property type="protein sequence ID" value="KNZ57193.1"/>
    <property type="molecule type" value="Genomic_DNA"/>
</dbReference>
<evidence type="ECO:0000313" key="11">
    <source>
        <dbReference type="EMBL" id="KNZ57193.1"/>
    </source>
</evidence>
<keyword evidence="7" id="KW-0229">DNA integration</keyword>
<name>A0A0L6V8V3_9BASI</name>
<keyword evidence="12" id="KW-1185">Reference proteome</keyword>
<evidence type="ECO:0000256" key="7">
    <source>
        <dbReference type="ARBA" id="ARBA00022908"/>
    </source>
</evidence>
<dbReference type="AlphaFoldDB" id="A0A0L6V8V3"/>
<keyword evidence="1" id="KW-0548">Nucleotidyltransferase</keyword>